<dbReference type="STRING" id="71717.A0A4Y7TEK9"/>
<dbReference type="InterPro" id="IPR017972">
    <property type="entry name" value="Cyt_P450_CS"/>
</dbReference>
<dbReference type="Pfam" id="PF00067">
    <property type="entry name" value="p450"/>
    <property type="match status" value="1"/>
</dbReference>
<dbReference type="InterPro" id="IPR036396">
    <property type="entry name" value="Cyt_P450_sf"/>
</dbReference>
<comment type="similarity">
    <text evidence="3 10">Belongs to the cytochrome P450 family.</text>
</comment>
<dbReference type="AlphaFoldDB" id="A0A4Y7TEK9"/>
<keyword evidence="12" id="KW-1185">Reference proteome</keyword>
<evidence type="ECO:0000256" key="10">
    <source>
        <dbReference type="RuleBase" id="RU000461"/>
    </source>
</evidence>
<dbReference type="GO" id="GO:0016705">
    <property type="term" value="F:oxidoreductase activity, acting on paired donors, with incorporation or reduction of molecular oxygen"/>
    <property type="evidence" value="ECO:0007669"/>
    <property type="project" value="InterPro"/>
</dbReference>
<dbReference type="GO" id="GO:0005506">
    <property type="term" value="F:iron ion binding"/>
    <property type="evidence" value="ECO:0007669"/>
    <property type="project" value="InterPro"/>
</dbReference>
<dbReference type="GO" id="GO:0020037">
    <property type="term" value="F:heme binding"/>
    <property type="evidence" value="ECO:0007669"/>
    <property type="project" value="InterPro"/>
</dbReference>
<dbReference type="CDD" id="cd11065">
    <property type="entry name" value="CYP64-like"/>
    <property type="match status" value="1"/>
</dbReference>
<evidence type="ECO:0000256" key="7">
    <source>
        <dbReference type="ARBA" id="ARBA00023004"/>
    </source>
</evidence>
<comment type="pathway">
    <text evidence="2">Secondary metabolite biosynthesis.</text>
</comment>
<evidence type="ECO:0000256" key="8">
    <source>
        <dbReference type="ARBA" id="ARBA00023033"/>
    </source>
</evidence>
<evidence type="ECO:0000256" key="6">
    <source>
        <dbReference type="ARBA" id="ARBA00023002"/>
    </source>
</evidence>
<evidence type="ECO:0000256" key="5">
    <source>
        <dbReference type="ARBA" id="ARBA00022723"/>
    </source>
</evidence>
<dbReference type="SUPFAM" id="SSF48264">
    <property type="entry name" value="Cytochrome P450"/>
    <property type="match status" value="1"/>
</dbReference>
<reference evidence="11 12" key="1">
    <citation type="journal article" date="2019" name="Nat. Ecol. Evol.">
        <title>Megaphylogeny resolves global patterns of mushroom evolution.</title>
        <authorList>
            <person name="Varga T."/>
            <person name="Krizsan K."/>
            <person name="Foldi C."/>
            <person name="Dima B."/>
            <person name="Sanchez-Garcia M."/>
            <person name="Sanchez-Ramirez S."/>
            <person name="Szollosi G.J."/>
            <person name="Szarkandi J.G."/>
            <person name="Papp V."/>
            <person name="Albert L."/>
            <person name="Andreopoulos W."/>
            <person name="Angelini C."/>
            <person name="Antonin V."/>
            <person name="Barry K.W."/>
            <person name="Bougher N.L."/>
            <person name="Buchanan P."/>
            <person name="Buyck B."/>
            <person name="Bense V."/>
            <person name="Catcheside P."/>
            <person name="Chovatia M."/>
            <person name="Cooper J."/>
            <person name="Damon W."/>
            <person name="Desjardin D."/>
            <person name="Finy P."/>
            <person name="Geml J."/>
            <person name="Haridas S."/>
            <person name="Hughes K."/>
            <person name="Justo A."/>
            <person name="Karasinski D."/>
            <person name="Kautmanova I."/>
            <person name="Kiss B."/>
            <person name="Kocsube S."/>
            <person name="Kotiranta H."/>
            <person name="LaButti K.M."/>
            <person name="Lechner B.E."/>
            <person name="Liimatainen K."/>
            <person name="Lipzen A."/>
            <person name="Lukacs Z."/>
            <person name="Mihaltcheva S."/>
            <person name="Morgado L.N."/>
            <person name="Niskanen T."/>
            <person name="Noordeloos M.E."/>
            <person name="Ohm R.A."/>
            <person name="Ortiz-Santana B."/>
            <person name="Ovrebo C."/>
            <person name="Racz N."/>
            <person name="Riley R."/>
            <person name="Savchenko A."/>
            <person name="Shiryaev A."/>
            <person name="Soop K."/>
            <person name="Spirin V."/>
            <person name="Szebenyi C."/>
            <person name="Tomsovsky M."/>
            <person name="Tulloss R.E."/>
            <person name="Uehling J."/>
            <person name="Grigoriev I.V."/>
            <person name="Vagvolgyi C."/>
            <person name="Papp T."/>
            <person name="Martin F.M."/>
            <person name="Miettinen O."/>
            <person name="Hibbett D.S."/>
            <person name="Nagy L.G."/>
        </authorList>
    </citation>
    <scope>NUCLEOTIDE SEQUENCE [LARGE SCALE GENOMIC DNA]</scope>
    <source>
        <strain evidence="11 12">FP101781</strain>
    </source>
</reference>
<keyword evidence="6 10" id="KW-0560">Oxidoreductase</keyword>
<evidence type="ECO:0000313" key="11">
    <source>
        <dbReference type="EMBL" id="TEB31969.1"/>
    </source>
</evidence>
<accession>A0A4Y7TEK9</accession>
<dbReference type="GO" id="GO:0004497">
    <property type="term" value="F:monooxygenase activity"/>
    <property type="evidence" value="ECO:0007669"/>
    <property type="project" value="UniProtKB-KW"/>
</dbReference>
<evidence type="ECO:0000313" key="12">
    <source>
        <dbReference type="Proteomes" id="UP000298030"/>
    </source>
</evidence>
<dbReference type="InterPro" id="IPR001128">
    <property type="entry name" value="Cyt_P450"/>
</dbReference>
<evidence type="ECO:0000256" key="4">
    <source>
        <dbReference type="ARBA" id="ARBA00022617"/>
    </source>
</evidence>
<dbReference type="PANTHER" id="PTHR46300:SF7">
    <property type="entry name" value="P450, PUTATIVE (EUROFUNG)-RELATED"/>
    <property type="match status" value="1"/>
</dbReference>
<dbReference type="InterPro" id="IPR002401">
    <property type="entry name" value="Cyt_P450_E_grp-I"/>
</dbReference>
<dbReference type="OrthoDB" id="2789670at2759"/>
<keyword evidence="5 9" id="KW-0479">Metal-binding</keyword>
<feature type="binding site" description="axial binding residue" evidence="9">
    <location>
        <position position="339"/>
    </location>
    <ligand>
        <name>heme</name>
        <dbReference type="ChEBI" id="CHEBI:30413"/>
    </ligand>
    <ligandPart>
        <name>Fe</name>
        <dbReference type="ChEBI" id="CHEBI:18248"/>
    </ligandPart>
</feature>
<evidence type="ECO:0000256" key="3">
    <source>
        <dbReference type="ARBA" id="ARBA00010617"/>
    </source>
</evidence>
<keyword evidence="4 9" id="KW-0349">Heme</keyword>
<dbReference type="PANTHER" id="PTHR46300">
    <property type="entry name" value="P450, PUTATIVE (EUROFUNG)-RELATED-RELATED"/>
    <property type="match status" value="1"/>
</dbReference>
<organism evidence="11 12">
    <name type="scientific">Coprinellus micaceus</name>
    <name type="common">Glistening ink-cap mushroom</name>
    <name type="synonym">Coprinus micaceus</name>
    <dbReference type="NCBI Taxonomy" id="71717"/>
    <lineage>
        <taxon>Eukaryota</taxon>
        <taxon>Fungi</taxon>
        <taxon>Dikarya</taxon>
        <taxon>Basidiomycota</taxon>
        <taxon>Agaricomycotina</taxon>
        <taxon>Agaricomycetes</taxon>
        <taxon>Agaricomycetidae</taxon>
        <taxon>Agaricales</taxon>
        <taxon>Agaricineae</taxon>
        <taxon>Psathyrellaceae</taxon>
        <taxon>Coprinellus</taxon>
    </lineage>
</organism>
<dbReference type="PRINTS" id="PR00463">
    <property type="entry name" value="EP450I"/>
</dbReference>
<dbReference type="Proteomes" id="UP000298030">
    <property type="component" value="Unassembled WGS sequence"/>
</dbReference>
<comment type="caution">
    <text evidence="11">The sequence shown here is derived from an EMBL/GenBank/DDBJ whole genome shotgun (WGS) entry which is preliminary data.</text>
</comment>
<dbReference type="Gene3D" id="1.10.630.10">
    <property type="entry name" value="Cytochrome P450"/>
    <property type="match status" value="1"/>
</dbReference>
<gene>
    <name evidence="11" type="ORF">FA13DRAFT_1791255</name>
</gene>
<keyword evidence="8 10" id="KW-0503">Monooxygenase</keyword>
<proteinExistence type="inferred from homology"/>
<comment type="cofactor">
    <cofactor evidence="1 9">
        <name>heme</name>
        <dbReference type="ChEBI" id="CHEBI:30413"/>
    </cofactor>
</comment>
<dbReference type="EMBL" id="QPFP01000017">
    <property type="protein sequence ID" value="TEB31969.1"/>
    <property type="molecule type" value="Genomic_DNA"/>
</dbReference>
<keyword evidence="7 9" id="KW-0408">Iron</keyword>
<dbReference type="PROSITE" id="PS00086">
    <property type="entry name" value="CYTOCHROME_P450"/>
    <property type="match status" value="1"/>
</dbReference>
<name>A0A4Y7TEK9_COPMI</name>
<dbReference type="InterPro" id="IPR050364">
    <property type="entry name" value="Cytochrome_P450_fung"/>
</dbReference>
<evidence type="ECO:0000256" key="1">
    <source>
        <dbReference type="ARBA" id="ARBA00001971"/>
    </source>
</evidence>
<evidence type="ECO:0000256" key="9">
    <source>
        <dbReference type="PIRSR" id="PIRSR602401-1"/>
    </source>
</evidence>
<evidence type="ECO:0000256" key="2">
    <source>
        <dbReference type="ARBA" id="ARBA00005179"/>
    </source>
</evidence>
<sequence length="402" mass="45531">MIQELMGWDFNTAFMDYGPFWREHRKVFHQSLHPVAAKQYTPHITKTTHSLLKRFLNDPDPRKIMPHLRYMAGATILSIAYGIRTQQENDLYIKTAEDAVHSIAATAVPGAFLVDSIPLLRYVPAWLPGASFRRKACEWHKLARRMLEMPYAEVKRTISAGTAIHSIVSENLERIRARGKDKDPSEDVIKNVAGTLYGAASDTTVSAITSCIMGLLENPHILRKAQAELDSVVKTGHLPDLEDQSSLPYITALAKETLRWREMEGCRSDYTENEYNGYHIPAGAIVIPNAWAMLHDESVYEDPFMFNPDRFIDSATGKVDFSRARDPAHACWGFGRRICPGHYVAFSEVWLAIASLICVFDFEKAKVQKKNADGEMEEETAELTHEYVSALIVLRVHDSCWF</sequence>
<protein>
    <submittedName>
        <fullName evidence="11">Cytochrome P450</fullName>
    </submittedName>
</protein>